<sequence length="355" mass="40408">MYPPCDHDDRASVASSDGHGLSFLDLPGEIRNQIYTILLWRRDDMERRIVPVLKPPKKYTPVARQLQAREEKQGARLRPRWGHTILTTPPGRFARTCRQVYREFAPMLYSSHTIVLHAGRGGLGGVQPRCWTYSPSESHDRDSPLEYLRRAVRNNTPADLPRPLQHCASLSITVVTPVNAAVHRAWLDAFDFLAGDAKRLRHLRVTFAHDKDREQCRFRRTNSRSTHDVDVSGGCCIELAKDVALAQRLGRLRRLERLEIRGVYEDVWPAVLDKHIVHYGNGGGRNSDSHDDDGDIGDVPRLAVHLVGFLCTLWDADHGGTDGGSRETKLIRVDYRRERRHQAACKLSRDQTRTL</sequence>
<name>A0A9P8XTU6_9PEZI</name>
<proteinExistence type="predicted"/>
<comment type="caution">
    <text evidence="1">The sequence shown here is derived from an EMBL/GenBank/DDBJ whole genome shotgun (WGS) entry which is preliminary data.</text>
</comment>
<organism evidence="1 2">
    <name type="scientific">Microdochium trichocladiopsis</name>
    <dbReference type="NCBI Taxonomy" id="1682393"/>
    <lineage>
        <taxon>Eukaryota</taxon>
        <taxon>Fungi</taxon>
        <taxon>Dikarya</taxon>
        <taxon>Ascomycota</taxon>
        <taxon>Pezizomycotina</taxon>
        <taxon>Sordariomycetes</taxon>
        <taxon>Xylariomycetidae</taxon>
        <taxon>Xylariales</taxon>
        <taxon>Microdochiaceae</taxon>
        <taxon>Microdochium</taxon>
    </lineage>
</organism>
<dbReference type="PANTHER" id="PTHR42085:SF1">
    <property type="entry name" value="F-BOX DOMAIN-CONTAINING PROTEIN"/>
    <property type="match status" value="1"/>
</dbReference>
<dbReference type="OrthoDB" id="5413827at2759"/>
<accession>A0A9P8XTU6</accession>
<evidence type="ECO:0000313" key="1">
    <source>
        <dbReference type="EMBL" id="KAH7017993.1"/>
    </source>
</evidence>
<dbReference type="Proteomes" id="UP000756346">
    <property type="component" value="Unassembled WGS sequence"/>
</dbReference>
<dbReference type="InterPro" id="IPR038883">
    <property type="entry name" value="AN11006-like"/>
</dbReference>
<keyword evidence="2" id="KW-1185">Reference proteome</keyword>
<dbReference type="RefSeq" id="XP_046006260.1">
    <property type="nucleotide sequence ID" value="XM_046159553.1"/>
</dbReference>
<reference evidence="1" key="1">
    <citation type="journal article" date="2021" name="Nat. Commun.">
        <title>Genetic determinants of endophytism in the Arabidopsis root mycobiome.</title>
        <authorList>
            <person name="Mesny F."/>
            <person name="Miyauchi S."/>
            <person name="Thiergart T."/>
            <person name="Pickel B."/>
            <person name="Atanasova L."/>
            <person name="Karlsson M."/>
            <person name="Huettel B."/>
            <person name="Barry K.W."/>
            <person name="Haridas S."/>
            <person name="Chen C."/>
            <person name="Bauer D."/>
            <person name="Andreopoulos W."/>
            <person name="Pangilinan J."/>
            <person name="LaButti K."/>
            <person name="Riley R."/>
            <person name="Lipzen A."/>
            <person name="Clum A."/>
            <person name="Drula E."/>
            <person name="Henrissat B."/>
            <person name="Kohler A."/>
            <person name="Grigoriev I.V."/>
            <person name="Martin F.M."/>
            <person name="Hacquard S."/>
        </authorList>
    </citation>
    <scope>NUCLEOTIDE SEQUENCE</scope>
    <source>
        <strain evidence="1">MPI-CAGE-CH-0230</strain>
    </source>
</reference>
<dbReference type="PANTHER" id="PTHR42085">
    <property type="entry name" value="F-BOX DOMAIN-CONTAINING PROTEIN"/>
    <property type="match status" value="1"/>
</dbReference>
<dbReference type="EMBL" id="JAGTJQ010000011">
    <property type="protein sequence ID" value="KAH7017993.1"/>
    <property type="molecule type" value="Genomic_DNA"/>
</dbReference>
<dbReference type="AlphaFoldDB" id="A0A9P8XTU6"/>
<evidence type="ECO:0000313" key="2">
    <source>
        <dbReference type="Proteomes" id="UP000756346"/>
    </source>
</evidence>
<dbReference type="GeneID" id="70189099"/>
<protein>
    <submittedName>
        <fullName evidence="1">Uncharacterized protein</fullName>
    </submittedName>
</protein>
<gene>
    <name evidence="1" type="ORF">B0I36DRAFT_368049</name>
</gene>